<dbReference type="PANTHER" id="PTHR23294">
    <property type="entry name" value="ET TRANSLATION PRODUCT-RELATED"/>
    <property type="match status" value="1"/>
</dbReference>
<evidence type="ECO:0008006" key="8">
    <source>
        <dbReference type="Google" id="ProtNLM"/>
    </source>
</evidence>
<feature type="transmembrane region" description="Helical" evidence="5">
    <location>
        <begin position="189"/>
        <end position="209"/>
    </location>
</feature>
<feature type="transmembrane region" description="Helical" evidence="5">
    <location>
        <begin position="353"/>
        <end position="374"/>
    </location>
</feature>
<keyword evidence="7" id="KW-1185">Reference proteome</keyword>
<dbReference type="Pfam" id="PF05978">
    <property type="entry name" value="UNC-93"/>
    <property type="match status" value="1"/>
</dbReference>
<dbReference type="InterPro" id="IPR051617">
    <property type="entry name" value="UNC-93-like_regulator"/>
</dbReference>
<feature type="transmembrane region" description="Helical" evidence="5">
    <location>
        <begin position="278"/>
        <end position="300"/>
    </location>
</feature>
<feature type="transmembrane region" description="Helical" evidence="5">
    <location>
        <begin position="88"/>
        <end position="107"/>
    </location>
</feature>
<dbReference type="PANTHER" id="PTHR23294:SF19">
    <property type="entry name" value="DUF895 DOMAIN MEMBRANE PROTEIN-RELATED"/>
    <property type="match status" value="1"/>
</dbReference>
<name>A0A8H7IV98_9PLEO</name>
<reference evidence="6" key="1">
    <citation type="submission" date="2018-12" db="EMBL/GenBank/DDBJ databases">
        <authorList>
            <person name="Syme R.A."/>
            <person name="Farfan-Caceres L."/>
            <person name="Lichtenzveig J."/>
        </authorList>
    </citation>
    <scope>NUCLEOTIDE SEQUENCE</scope>
    <source>
        <strain evidence="6">Al4</strain>
    </source>
</reference>
<feature type="transmembrane region" description="Helical" evidence="5">
    <location>
        <begin position="156"/>
        <end position="177"/>
    </location>
</feature>
<keyword evidence="4 5" id="KW-0472">Membrane</keyword>
<evidence type="ECO:0000256" key="3">
    <source>
        <dbReference type="ARBA" id="ARBA00022989"/>
    </source>
</evidence>
<reference evidence="6" key="2">
    <citation type="submission" date="2020-09" db="EMBL/GenBank/DDBJ databases">
        <title>Reference genome assembly for Australian Ascochyta lentis isolate Al4.</title>
        <authorList>
            <person name="Lee R.C."/>
            <person name="Farfan-Caceres L.M."/>
            <person name="Debler J.W."/>
            <person name="Williams A.H."/>
            <person name="Henares B.M."/>
        </authorList>
    </citation>
    <scope>NUCLEOTIDE SEQUENCE</scope>
    <source>
        <strain evidence="6">Al4</strain>
    </source>
</reference>
<comment type="caution">
    <text evidence="6">The sequence shown here is derived from an EMBL/GenBank/DDBJ whole genome shotgun (WGS) entry which is preliminary data.</text>
</comment>
<dbReference type="EMBL" id="RZGK01000021">
    <property type="protein sequence ID" value="KAF9691325.1"/>
    <property type="molecule type" value="Genomic_DNA"/>
</dbReference>
<evidence type="ECO:0000256" key="1">
    <source>
        <dbReference type="ARBA" id="ARBA00004141"/>
    </source>
</evidence>
<dbReference type="SUPFAM" id="SSF103473">
    <property type="entry name" value="MFS general substrate transporter"/>
    <property type="match status" value="1"/>
</dbReference>
<protein>
    <recommendedName>
        <fullName evidence="8">Major facilitator superfamily transporter</fullName>
    </recommendedName>
</protein>
<comment type="subcellular location">
    <subcellularLocation>
        <location evidence="1">Membrane</location>
        <topology evidence="1">Multi-pass membrane protein</topology>
    </subcellularLocation>
</comment>
<dbReference type="Gene3D" id="1.20.1250.20">
    <property type="entry name" value="MFS general substrate transporter like domains"/>
    <property type="match status" value="1"/>
</dbReference>
<keyword evidence="2 5" id="KW-0812">Transmembrane</keyword>
<sequence>MTTQNSSLESGSDVEVERRDFPTKWYRGTFFNMTILGLCNFSAPGIWGAMNSLGAGGAQSPHLVNAGNALTFCLMVVSCYFSSAIVHYIGIKGALIFGTIGYAPYAAALYTNNRFGTEWFIYLGSSLCGISAGVFWMAEAAIAITYPEPWNKGKALGYWLTFRLAGQILGGAINLGLNADRNQAGSVSYTVYLIFIALQCIGPFVGLFLNKPSAVQRKDGKKVDLSILNDPWFEIKATTKLFFTKRFLLTVLWIGQAVFAEAVYNTYLALWFSVRARALGSFLSGIVAVICGNLLGSYLDRASIPLRFRARTTFWSIAALQGAWWLWATILVTEYRSTQPTYDWLSTGFGRGFAVFVFLTVGFQLNYLFLYFFIGQLAENEPEVIRYAALLRGTESAWQAVSYGITSVTIFAEVGAVYWNFALWAVAIWPAWLVLREFGDEKKTFEDEIAAKNSTPVVSTIEHSGQSKSGLD</sequence>
<dbReference type="InterPro" id="IPR036259">
    <property type="entry name" value="MFS_trans_sf"/>
</dbReference>
<feature type="transmembrane region" description="Helical" evidence="5">
    <location>
        <begin position="247"/>
        <end position="272"/>
    </location>
</feature>
<dbReference type="AlphaFoldDB" id="A0A8H7IV98"/>
<evidence type="ECO:0000256" key="5">
    <source>
        <dbReference type="SAM" id="Phobius"/>
    </source>
</evidence>
<dbReference type="GO" id="GO:0016020">
    <property type="term" value="C:membrane"/>
    <property type="evidence" value="ECO:0007669"/>
    <property type="project" value="UniProtKB-SubCell"/>
</dbReference>
<proteinExistence type="predicted"/>
<feature type="transmembrane region" description="Helical" evidence="5">
    <location>
        <begin position="29"/>
        <end position="50"/>
    </location>
</feature>
<evidence type="ECO:0000313" key="7">
    <source>
        <dbReference type="Proteomes" id="UP000651452"/>
    </source>
</evidence>
<dbReference type="InterPro" id="IPR010291">
    <property type="entry name" value="Ion_channel_UNC-93"/>
</dbReference>
<evidence type="ECO:0000313" key="6">
    <source>
        <dbReference type="EMBL" id="KAF9691325.1"/>
    </source>
</evidence>
<feature type="transmembrane region" description="Helical" evidence="5">
    <location>
        <begin position="119"/>
        <end position="144"/>
    </location>
</feature>
<organism evidence="6 7">
    <name type="scientific">Ascochyta lentis</name>
    <dbReference type="NCBI Taxonomy" id="205686"/>
    <lineage>
        <taxon>Eukaryota</taxon>
        <taxon>Fungi</taxon>
        <taxon>Dikarya</taxon>
        <taxon>Ascomycota</taxon>
        <taxon>Pezizomycotina</taxon>
        <taxon>Dothideomycetes</taxon>
        <taxon>Pleosporomycetidae</taxon>
        <taxon>Pleosporales</taxon>
        <taxon>Pleosporineae</taxon>
        <taxon>Didymellaceae</taxon>
        <taxon>Ascochyta</taxon>
    </lineage>
</organism>
<evidence type="ECO:0000256" key="2">
    <source>
        <dbReference type="ARBA" id="ARBA00022692"/>
    </source>
</evidence>
<accession>A0A8H7IV98</accession>
<feature type="transmembrane region" description="Helical" evidence="5">
    <location>
        <begin position="312"/>
        <end position="333"/>
    </location>
</feature>
<dbReference type="Proteomes" id="UP000651452">
    <property type="component" value="Unassembled WGS sequence"/>
</dbReference>
<keyword evidence="3 5" id="KW-1133">Transmembrane helix</keyword>
<feature type="transmembrane region" description="Helical" evidence="5">
    <location>
        <begin position="418"/>
        <end position="435"/>
    </location>
</feature>
<dbReference type="OrthoDB" id="196103at2759"/>
<evidence type="ECO:0000256" key="4">
    <source>
        <dbReference type="ARBA" id="ARBA00023136"/>
    </source>
</evidence>
<gene>
    <name evidence="6" type="ORF">EKO04_010886</name>
</gene>